<reference evidence="2" key="1">
    <citation type="submission" date="2018-11" db="EMBL/GenBank/DDBJ databases">
        <authorList>
            <person name="Grassa J C."/>
        </authorList>
    </citation>
    <scope>NUCLEOTIDE SEQUENCE [LARGE SCALE GENOMIC DNA]</scope>
</reference>
<dbReference type="AlphaFoldDB" id="A0A803PUT4"/>
<keyword evidence="3" id="KW-1185">Reference proteome</keyword>
<dbReference type="Gramene" id="evm.model.06.1512">
    <property type="protein sequence ID" value="cds.evm.model.06.1512"/>
    <property type="gene ID" value="evm.TU.06.1512"/>
</dbReference>
<sequence length="172" mass="19569">MDVGEGRRIKCEFDPWIPGCNSFHSIIYKGPADDVVSSLITDERQWNMDLRNQFFSHLDVERIMTLPLSFFPSEDSQIRHYNEFGLPTFDELKLNFDAVVHSSRNKIGVGALVRNARGKVLAAMSKPSAGNFKSHEMEATTMFHSLNWVMQLELPISTMEIDAQMVSNTLTK</sequence>
<accession>A0A803PUT4</accession>
<protein>
    <recommendedName>
        <fullName evidence="1">RNase H type-1 domain-containing protein</fullName>
    </recommendedName>
</protein>
<evidence type="ECO:0000259" key="1">
    <source>
        <dbReference type="Pfam" id="PF13456"/>
    </source>
</evidence>
<dbReference type="EMBL" id="UZAU01000613">
    <property type="status" value="NOT_ANNOTATED_CDS"/>
    <property type="molecule type" value="Genomic_DNA"/>
</dbReference>
<organism evidence="2 3">
    <name type="scientific">Cannabis sativa</name>
    <name type="common">Hemp</name>
    <name type="synonym">Marijuana</name>
    <dbReference type="NCBI Taxonomy" id="3483"/>
    <lineage>
        <taxon>Eukaryota</taxon>
        <taxon>Viridiplantae</taxon>
        <taxon>Streptophyta</taxon>
        <taxon>Embryophyta</taxon>
        <taxon>Tracheophyta</taxon>
        <taxon>Spermatophyta</taxon>
        <taxon>Magnoliopsida</taxon>
        <taxon>eudicotyledons</taxon>
        <taxon>Gunneridae</taxon>
        <taxon>Pentapetalae</taxon>
        <taxon>rosids</taxon>
        <taxon>fabids</taxon>
        <taxon>Rosales</taxon>
        <taxon>Cannabaceae</taxon>
        <taxon>Cannabis</taxon>
    </lineage>
</organism>
<reference evidence="2" key="2">
    <citation type="submission" date="2021-03" db="UniProtKB">
        <authorList>
            <consortium name="EnsemblPlants"/>
        </authorList>
    </citation>
    <scope>IDENTIFICATION</scope>
</reference>
<evidence type="ECO:0000313" key="3">
    <source>
        <dbReference type="Proteomes" id="UP000596661"/>
    </source>
</evidence>
<evidence type="ECO:0000313" key="2">
    <source>
        <dbReference type="EnsemblPlants" id="cds.evm.model.06.1512"/>
    </source>
</evidence>
<dbReference type="GO" id="GO:0003676">
    <property type="term" value="F:nucleic acid binding"/>
    <property type="evidence" value="ECO:0007669"/>
    <property type="project" value="InterPro"/>
</dbReference>
<proteinExistence type="predicted"/>
<dbReference type="InterPro" id="IPR002156">
    <property type="entry name" value="RNaseH_domain"/>
</dbReference>
<dbReference type="Proteomes" id="UP000596661">
    <property type="component" value="Chromosome 6"/>
</dbReference>
<feature type="domain" description="RNase H type-1" evidence="1">
    <location>
        <begin position="95"/>
        <end position="171"/>
    </location>
</feature>
<name>A0A803PUT4_CANSA</name>
<dbReference type="Pfam" id="PF13456">
    <property type="entry name" value="RVT_3"/>
    <property type="match status" value="1"/>
</dbReference>
<dbReference type="EnsemblPlants" id="evm.model.06.1512">
    <property type="protein sequence ID" value="cds.evm.model.06.1512"/>
    <property type="gene ID" value="evm.TU.06.1512"/>
</dbReference>
<dbReference type="GO" id="GO:0004523">
    <property type="term" value="F:RNA-DNA hybrid ribonuclease activity"/>
    <property type="evidence" value="ECO:0007669"/>
    <property type="project" value="InterPro"/>
</dbReference>